<gene>
    <name evidence="1" type="ORF">AVDCRST_MAG10-1009</name>
</gene>
<evidence type="ECO:0000313" key="1">
    <source>
        <dbReference type="EMBL" id="CAA9227880.1"/>
    </source>
</evidence>
<name>A0A6J4HNY3_9ACTN</name>
<organism evidence="1">
    <name type="scientific">uncultured Acidimicrobiales bacterium</name>
    <dbReference type="NCBI Taxonomy" id="310071"/>
    <lineage>
        <taxon>Bacteria</taxon>
        <taxon>Bacillati</taxon>
        <taxon>Actinomycetota</taxon>
        <taxon>Acidimicrobiia</taxon>
        <taxon>Acidimicrobiales</taxon>
        <taxon>environmental samples</taxon>
    </lineage>
</organism>
<accession>A0A6J4HNY3</accession>
<proteinExistence type="predicted"/>
<sequence length="41" mass="4306">MAVLERMQADLRRLSARAAAAPVPDGAYCHLIEHSATGAQG</sequence>
<dbReference type="AlphaFoldDB" id="A0A6J4HNY3"/>
<protein>
    <submittedName>
        <fullName evidence="1">Uncharacterized protein</fullName>
    </submittedName>
</protein>
<dbReference type="EMBL" id="CADCTB010000067">
    <property type="protein sequence ID" value="CAA9227880.1"/>
    <property type="molecule type" value="Genomic_DNA"/>
</dbReference>
<reference evidence="1" key="1">
    <citation type="submission" date="2020-02" db="EMBL/GenBank/DDBJ databases">
        <authorList>
            <person name="Meier V. D."/>
        </authorList>
    </citation>
    <scope>NUCLEOTIDE SEQUENCE</scope>
    <source>
        <strain evidence="1">AVDCRST_MAG10</strain>
    </source>
</reference>